<reference evidence="1 2" key="1">
    <citation type="submission" date="2016-11" db="EMBL/GenBank/DDBJ databases">
        <title>Comparative genomics of Acidibacillus ferroxidans species.</title>
        <authorList>
            <person name="Oliveira G."/>
            <person name="Nunes G."/>
            <person name="Oliveira R."/>
            <person name="Araujo F."/>
            <person name="Salim A."/>
            <person name="Scholte L."/>
            <person name="Morais D."/>
            <person name="Nancucheo I."/>
            <person name="Johnson D.B."/>
            <person name="Grail B."/>
            <person name="Bittencourt J."/>
            <person name="Valadares R."/>
        </authorList>
    </citation>
    <scope>NUCLEOTIDE SEQUENCE [LARGE SCALE GENOMIC DNA]</scope>
    <source>
        <strain evidence="1 2">Y002</strain>
    </source>
</reference>
<dbReference type="AlphaFoldDB" id="A0A2U3D471"/>
<dbReference type="EMBL" id="MPDK01000038">
    <property type="protein sequence ID" value="PWI56059.1"/>
    <property type="molecule type" value="Genomic_DNA"/>
</dbReference>
<gene>
    <name evidence="1" type="ORF">BM613_13220</name>
</gene>
<evidence type="ECO:0000313" key="1">
    <source>
        <dbReference type="EMBL" id="PWI56059.1"/>
    </source>
</evidence>
<keyword evidence="2" id="KW-1185">Reference proteome</keyword>
<sequence>MLDPRIDPREDMAGADVWKFVVTHTKNEEDRWFWHAVRCGGYQFVQQDSKWRLEPSGRKNEEPLLDEKMREKAEYIRRTLAVLRERDQKLKK</sequence>
<evidence type="ECO:0000313" key="2">
    <source>
        <dbReference type="Proteomes" id="UP000245380"/>
    </source>
</evidence>
<organism evidence="1 2">
    <name type="scientific">Sulfoacidibacillus thermotolerans</name>
    <name type="common">Acidibacillus sulfuroxidans</name>
    <dbReference type="NCBI Taxonomy" id="1765684"/>
    <lineage>
        <taxon>Bacteria</taxon>
        <taxon>Bacillati</taxon>
        <taxon>Bacillota</taxon>
        <taxon>Bacilli</taxon>
        <taxon>Bacillales</taxon>
        <taxon>Alicyclobacillaceae</taxon>
        <taxon>Sulfoacidibacillus</taxon>
    </lineage>
</organism>
<protein>
    <submittedName>
        <fullName evidence="1">Uncharacterized protein</fullName>
    </submittedName>
</protein>
<accession>A0A2U3D471</accession>
<proteinExistence type="predicted"/>
<dbReference type="Proteomes" id="UP000245380">
    <property type="component" value="Unassembled WGS sequence"/>
</dbReference>
<dbReference type="OrthoDB" id="285675at2"/>
<comment type="caution">
    <text evidence="1">The sequence shown here is derived from an EMBL/GenBank/DDBJ whole genome shotgun (WGS) entry which is preliminary data.</text>
</comment>
<dbReference type="RefSeq" id="WP_109431672.1">
    <property type="nucleotide sequence ID" value="NZ_MPDK01000038.1"/>
</dbReference>
<name>A0A2U3D471_SULT2</name>